<keyword evidence="1" id="KW-0472">Membrane</keyword>
<evidence type="ECO:0000256" key="1">
    <source>
        <dbReference type="SAM" id="Phobius"/>
    </source>
</evidence>
<dbReference type="AlphaFoldDB" id="A0AA86TVR4"/>
<feature type="transmembrane region" description="Helical" evidence="1">
    <location>
        <begin position="251"/>
        <end position="273"/>
    </location>
</feature>
<accession>A0AA86TVR4</accession>
<keyword evidence="1" id="KW-1133">Transmembrane helix</keyword>
<proteinExistence type="predicted"/>
<evidence type="ECO:0000313" key="3">
    <source>
        <dbReference type="EMBL" id="CAL6102791.1"/>
    </source>
</evidence>
<dbReference type="EMBL" id="CAXDID020000559">
    <property type="protein sequence ID" value="CAL6102791.1"/>
    <property type="molecule type" value="Genomic_DNA"/>
</dbReference>
<reference evidence="2" key="1">
    <citation type="submission" date="2023-06" db="EMBL/GenBank/DDBJ databases">
        <authorList>
            <person name="Kurt Z."/>
        </authorList>
    </citation>
    <scope>NUCLEOTIDE SEQUENCE</scope>
</reference>
<sequence length="306" mass="35251">MMLLLRIFLATQNNNPDCFQDFQGRIVKNGMFFQIELTIIHGQNANCQLNQNSIIDIDVALRSTQPHVFSMHYDGSAKYSQTTVPLSCQLFYCNELQQFQSPVNGYIDVRHNNESILNQPITIIQYEQQGDLQECFEEILAYVNSSSAHIVDIYYKIKPSVLQQCQVKYRAKLQIYYETGILNYTIDTAEFNHKIGRIQLQADKPRTIYKKSNFIQSFFDVQSPANTQLLGTYVTVTYSYTPKPPMSTTNIIIICVSVTIVVVVTLIVSSYLFQKNRKKVVVTQELEKILQTTPFFMDLVDEKEIV</sequence>
<organism evidence="2">
    <name type="scientific">Hexamita inflata</name>
    <dbReference type="NCBI Taxonomy" id="28002"/>
    <lineage>
        <taxon>Eukaryota</taxon>
        <taxon>Metamonada</taxon>
        <taxon>Diplomonadida</taxon>
        <taxon>Hexamitidae</taxon>
        <taxon>Hexamitinae</taxon>
        <taxon>Hexamita</taxon>
    </lineage>
</organism>
<name>A0AA86TVR4_9EUKA</name>
<comment type="caution">
    <text evidence="2">The sequence shown here is derived from an EMBL/GenBank/DDBJ whole genome shotgun (WGS) entry which is preliminary data.</text>
</comment>
<evidence type="ECO:0000313" key="2">
    <source>
        <dbReference type="EMBL" id="CAI9930266.1"/>
    </source>
</evidence>
<dbReference type="Proteomes" id="UP001642409">
    <property type="component" value="Unassembled WGS sequence"/>
</dbReference>
<reference evidence="3 4" key="2">
    <citation type="submission" date="2024-07" db="EMBL/GenBank/DDBJ databases">
        <authorList>
            <person name="Akdeniz Z."/>
        </authorList>
    </citation>
    <scope>NUCLEOTIDE SEQUENCE [LARGE SCALE GENOMIC DNA]</scope>
</reference>
<keyword evidence="4" id="KW-1185">Reference proteome</keyword>
<protein>
    <submittedName>
        <fullName evidence="3">Hypothetical_protein</fullName>
    </submittedName>
</protein>
<gene>
    <name evidence="2" type="ORF">HINF_LOCUS17911</name>
    <name evidence="3" type="ORF">HINF_LOCUS71834</name>
</gene>
<dbReference type="EMBL" id="CATOUU010000459">
    <property type="protein sequence ID" value="CAI9930266.1"/>
    <property type="molecule type" value="Genomic_DNA"/>
</dbReference>
<keyword evidence="1" id="KW-0812">Transmembrane</keyword>
<evidence type="ECO:0000313" key="4">
    <source>
        <dbReference type="Proteomes" id="UP001642409"/>
    </source>
</evidence>